<evidence type="ECO:0000313" key="1">
    <source>
        <dbReference type="EMBL" id="ARM68123.1"/>
    </source>
</evidence>
<dbReference type="EMBL" id="KY653122">
    <property type="protein sequence ID" value="ARM68123.1"/>
    <property type="molecule type" value="Genomic_DNA"/>
</dbReference>
<accession>A0A1W6JPE6</accession>
<proteinExistence type="predicted"/>
<sequence length="58" mass="6287">MRDYPVSSLVTESMTNGSSVSGFIPELSIINALYYPQSQQPAGDLCAHTEKQSPSQPQ</sequence>
<dbReference type="AlphaFoldDB" id="A0A1W6JPE6"/>
<reference evidence="1" key="1">
    <citation type="submission" date="2017-02" db="EMBL/GenBank/DDBJ databases">
        <title>Analysis of active prophages from bacterial high-throughput sequencing data.</title>
        <authorList>
            <person name="Sun Q."/>
            <person name="Zhang X."/>
            <person name="Xing S."/>
            <person name="Tong Y.-G."/>
        </authorList>
    </citation>
    <scope>NUCLEOTIDE SEQUENCE [LARGE SCALE GENOMIC DNA]</scope>
    <source>
        <strain evidence="1">IME1369</strain>
    </source>
</reference>
<protein>
    <submittedName>
        <fullName evidence="1">Uncharacterized protein</fullName>
    </submittedName>
</protein>
<name>A0A1W6JPE6_MORMO</name>
<organism evidence="1">
    <name type="scientific">Morganella morganii</name>
    <name type="common">Proteus morganii</name>
    <dbReference type="NCBI Taxonomy" id="582"/>
    <lineage>
        <taxon>Bacteria</taxon>
        <taxon>Pseudomonadati</taxon>
        <taxon>Pseudomonadota</taxon>
        <taxon>Gammaproteobacteria</taxon>
        <taxon>Enterobacterales</taxon>
        <taxon>Morganellaceae</taxon>
        <taxon>Morganella</taxon>
    </lineage>
</organism>